<sequence>MSYLRTPMIIYIDLPKIIEFDRDNELFAPSGIFRRIEIFEFSSVLDEQAQVYCVVVDTATNV</sequence>
<organism evidence="1 2">
    <name type="scientific">Saponaria officinalis</name>
    <name type="common">Common soapwort</name>
    <name type="synonym">Lychnis saponaria</name>
    <dbReference type="NCBI Taxonomy" id="3572"/>
    <lineage>
        <taxon>Eukaryota</taxon>
        <taxon>Viridiplantae</taxon>
        <taxon>Streptophyta</taxon>
        <taxon>Embryophyta</taxon>
        <taxon>Tracheophyta</taxon>
        <taxon>Spermatophyta</taxon>
        <taxon>Magnoliopsida</taxon>
        <taxon>eudicotyledons</taxon>
        <taxon>Gunneridae</taxon>
        <taxon>Pentapetalae</taxon>
        <taxon>Caryophyllales</taxon>
        <taxon>Caryophyllaceae</taxon>
        <taxon>Caryophylleae</taxon>
        <taxon>Saponaria</taxon>
    </lineage>
</organism>
<protein>
    <submittedName>
        <fullName evidence="1">Uncharacterized protein</fullName>
    </submittedName>
</protein>
<proteinExistence type="predicted"/>
<dbReference type="EMBL" id="JBDFQZ010000004">
    <property type="protein sequence ID" value="KAK9734068.1"/>
    <property type="molecule type" value="Genomic_DNA"/>
</dbReference>
<evidence type="ECO:0000313" key="2">
    <source>
        <dbReference type="Proteomes" id="UP001443914"/>
    </source>
</evidence>
<accession>A0AAW1LKI9</accession>
<dbReference type="AlphaFoldDB" id="A0AAW1LKI9"/>
<dbReference type="Proteomes" id="UP001443914">
    <property type="component" value="Unassembled WGS sequence"/>
</dbReference>
<name>A0AAW1LKI9_SAPOF</name>
<reference evidence="1" key="1">
    <citation type="submission" date="2024-03" db="EMBL/GenBank/DDBJ databases">
        <title>WGS assembly of Saponaria officinalis var. Norfolk2.</title>
        <authorList>
            <person name="Jenkins J."/>
            <person name="Shu S."/>
            <person name="Grimwood J."/>
            <person name="Barry K."/>
            <person name="Goodstein D."/>
            <person name="Schmutz J."/>
            <person name="Leebens-Mack J."/>
            <person name="Osbourn A."/>
        </authorList>
    </citation>
    <scope>NUCLEOTIDE SEQUENCE [LARGE SCALE GENOMIC DNA]</scope>
    <source>
        <strain evidence="1">JIC</strain>
    </source>
</reference>
<keyword evidence="2" id="KW-1185">Reference proteome</keyword>
<evidence type="ECO:0000313" key="1">
    <source>
        <dbReference type="EMBL" id="KAK9734068.1"/>
    </source>
</evidence>
<comment type="caution">
    <text evidence="1">The sequence shown here is derived from an EMBL/GenBank/DDBJ whole genome shotgun (WGS) entry which is preliminary data.</text>
</comment>
<dbReference type="Gene3D" id="2.130.10.10">
    <property type="entry name" value="YVTN repeat-like/Quinoprotein amine dehydrogenase"/>
    <property type="match status" value="1"/>
</dbReference>
<gene>
    <name evidence="1" type="ORF">RND81_04G112600</name>
</gene>
<dbReference type="InterPro" id="IPR015943">
    <property type="entry name" value="WD40/YVTN_repeat-like_dom_sf"/>
</dbReference>